<evidence type="ECO:0000259" key="1">
    <source>
        <dbReference type="Pfam" id="PF00561"/>
    </source>
</evidence>
<reference evidence="2 3" key="1">
    <citation type="submission" date="2023-08" db="EMBL/GenBank/DDBJ databases">
        <authorList>
            <person name="Girao M."/>
            <person name="Carvalho M.F."/>
        </authorList>
    </citation>
    <scope>NUCLEOTIDE SEQUENCE [LARGE SCALE GENOMIC DNA]</scope>
    <source>
        <strain evidence="2 3">CT-R113</strain>
    </source>
</reference>
<protein>
    <submittedName>
        <fullName evidence="2">Alpha/beta fold hydrolase</fullName>
    </submittedName>
</protein>
<organism evidence="2 3">
    <name type="scientific">Nocardiopsis codii</name>
    <dbReference type="NCBI Taxonomy" id="3065942"/>
    <lineage>
        <taxon>Bacteria</taxon>
        <taxon>Bacillati</taxon>
        <taxon>Actinomycetota</taxon>
        <taxon>Actinomycetes</taxon>
        <taxon>Streptosporangiales</taxon>
        <taxon>Nocardiopsidaceae</taxon>
        <taxon>Nocardiopsis</taxon>
    </lineage>
</organism>
<gene>
    <name evidence="2" type="ORF">Q8791_17355</name>
</gene>
<comment type="caution">
    <text evidence="2">The sequence shown here is derived from an EMBL/GenBank/DDBJ whole genome shotgun (WGS) entry which is preliminary data.</text>
</comment>
<dbReference type="PRINTS" id="PR00111">
    <property type="entry name" value="ABHYDROLASE"/>
</dbReference>
<proteinExistence type="predicted"/>
<name>A0ABU7K9R7_9ACTN</name>
<dbReference type="InterPro" id="IPR050471">
    <property type="entry name" value="AB_hydrolase"/>
</dbReference>
<dbReference type="PANTHER" id="PTHR43433:SF5">
    <property type="entry name" value="AB HYDROLASE-1 DOMAIN-CONTAINING PROTEIN"/>
    <property type="match status" value="1"/>
</dbReference>
<keyword evidence="3" id="KW-1185">Reference proteome</keyword>
<dbReference type="RefSeq" id="WP_330092757.1">
    <property type="nucleotide sequence ID" value="NZ_JAUZMY010000016.1"/>
</dbReference>
<sequence>MSDKPNRRARRRRVLQVLAALVVAWLVLDKTVSVAAPAPRVGHWRSQEGFASYRAAYDEVMATLPAPTRTHDVATGYGAVRVYEWAAPGGGEGEDLPVVLLPGTRSGAPMWGDNLGHWIGERTVYAMDAVGDAGMSTQSVPFASFDDQATWVEQVLAGLDLARVHVVGHSFGGAVAATHSLRHPDRVASLTLLEPVMVLQGLPASAYLWSTLLFLPGPQSWKDRALAEIGGVSVAEVRERTPMSVMIDKGAQHYAPVSLVPRTFTDEEWRSLPMPVRVDIAADKSLAGGGGAADRAGALGVDPVTVWPGTTHSLPMQVARELGSELERYWSAHDR</sequence>
<dbReference type="InterPro" id="IPR029058">
    <property type="entry name" value="AB_hydrolase_fold"/>
</dbReference>
<dbReference type="Pfam" id="PF00561">
    <property type="entry name" value="Abhydrolase_1"/>
    <property type="match status" value="1"/>
</dbReference>
<dbReference type="InterPro" id="IPR000073">
    <property type="entry name" value="AB_hydrolase_1"/>
</dbReference>
<dbReference type="PANTHER" id="PTHR43433">
    <property type="entry name" value="HYDROLASE, ALPHA/BETA FOLD FAMILY PROTEIN"/>
    <property type="match status" value="1"/>
</dbReference>
<dbReference type="Gene3D" id="3.40.50.1820">
    <property type="entry name" value="alpha/beta hydrolase"/>
    <property type="match status" value="1"/>
</dbReference>
<accession>A0ABU7K9R7</accession>
<dbReference type="PROSITE" id="PS51318">
    <property type="entry name" value="TAT"/>
    <property type="match status" value="1"/>
</dbReference>
<dbReference type="EMBL" id="JAUZMY010000016">
    <property type="protein sequence ID" value="MEE2038985.1"/>
    <property type="molecule type" value="Genomic_DNA"/>
</dbReference>
<keyword evidence="2" id="KW-0378">Hydrolase</keyword>
<evidence type="ECO:0000313" key="3">
    <source>
        <dbReference type="Proteomes" id="UP001356095"/>
    </source>
</evidence>
<dbReference type="InterPro" id="IPR006311">
    <property type="entry name" value="TAT_signal"/>
</dbReference>
<dbReference type="GO" id="GO:0016787">
    <property type="term" value="F:hydrolase activity"/>
    <property type="evidence" value="ECO:0007669"/>
    <property type="project" value="UniProtKB-KW"/>
</dbReference>
<evidence type="ECO:0000313" key="2">
    <source>
        <dbReference type="EMBL" id="MEE2038985.1"/>
    </source>
</evidence>
<dbReference type="Proteomes" id="UP001356095">
    <property type="component" value="Unassembled WGS sequence"/>
</dbReference>
<dbReference type="SUPFAM" id="SSF53474">
    <property type="entry name" value="alpha/beta-Hydrolases"/>
    <property type="match status" value="1"/>
</dbReference>
<feature type="domain" description="AB hydrolase-1" evidence="1">
    <location>
        <begin position="123"/>
        <end position="208"/>
    </location>
</feature>